<dbReference type="AlphaFoldDB" id="A0A699QII2"/>
<accession>A0A699QII2</accession>
<reference evidence="1" key="1">
    <citation type="journal article" date="2019" name="Sci. Rep.">
        <title>Draft genome of Tanacetum cinerariifolium, the natural source of mosquito coil.</title>
        <authorList>
            <person name="Yamashiro T."/>
            <person name="Shiraishi A."/>
            <person name="Satake H."/>
            <person name="Nakayama K."/>
        </authorList>
    </citation>
    <scope>NUCLEOTIDE SEQUENCE</scope>
</reference>
<dbReference type="EMBL" id="BKCJ011011189">
    <property type="protein sequence ID" value="GFC66464.1"/>
    <property type="molecule type" value="Genomic_DNA"/>
</dbReference>
<gene>
    <name evidence="1" type="ORF">Tci_838434</name>
</gene>
<evidence type="ECO:0000313" key="1">
    <source>
        <dbReference type="EMBL" id="GFC66464.1"/>
    </source>
</evidence>
<sequence length="75" mass="8032">MTGDLLSIDVLIDEVGRICAYLTDQHKDLLTLKVPAVKKSSYKGPNRRSNSCCDGVVVSADGETFCSWGAGPELS</sequence>
<proteinExistence type="predicted"/>
<protein>
    <submittedName>
        <fullName evidence="1">Uncharacterized protein</fullName>
    </submittedName>
</protein>
<comment type="caution">
    <text evidence="1">The sequence shown here is derived from an EMBL/GenBank/DDBJ whole genome shotgun (WGS) entry which is preliminary data.</text>
</comment>
<organism evidence="1">
    <name type="scientific">Tanacetum cinerariifolium</name>
    <name type="common">Dalmatian daisy</name>
    <name type="synonym">Chrysanthemum cinerariifolium</name>
    <dbReference type="NCBI Taxonomy" id="118510"/>
    <lineage>
        <taxon>Eukaryota</taxon>
        <taxon>Viridiplantae</taxon>
        <taxon>Streptophyta</taxon>
        <taxon>Embryophyta</taxon>
        <taxon>Tracheophyta</taxon>
        <taxon>Spermatophyta</taxon>
        <taxon>Magnoliopsida</taxon>
        <taxon>eudicotyledons</taxon>
        <taxon>Gunneridae</taxon>
        <taxon>Pentapetalae</taxon>
        <taxon>asterids</taxon>
        <taxon>campanulids</taxon>
        <taxon>Asterales</taxon>
        <taxon>Asteraceae</taxon>
        <taxon>Asteroideae</taxon>
        <taxon>Anthemideae</taxon>
        <taxon>Anthemidinae</taxon>
        <taxon>Tanacetum</taxon>
    </lineage>
</organism>
<name>A0A699QII2_TANCI</name>